<gene>
    <name evidence="2" type="ORF">F511_20188</name>
</gene>
<evidence type="ECO:0000313" key="3">
    <source>
        <dbReference type="Proteomes" id="UP000250235"/>
    </source>
</evidence>
<dbReference type="Proteomes" id="UP000250235">
    <property type="component" value="Unassembled WGS sequence"/>
</dbReference>
<evidence type="ECO:0000256" key="1">
    <source>
        <dbReference type="SAM" id="MobiDB-lite"/>
    </source>
</evidence>
<dbReference type="OrthoDB" id="1752359at2759"/>
<organism evidence="2 3">
    <name type="scientific">Dorcoceras hygrometricum</name>
    <dbReference type="NCBI Taxonomy" id="472368"/>
    <lineage>
        <taxon>Eukaryota</taxon>
        <taxon>Viridiplantae</taxon>
        <taxon>Streptophyta</taxon>
        <taxon>Embryophyta</taxon>
        <taxon>Tracheophyta</taxon>
        <taxon>Spermatophyta</taxon>
        <taxon>Magnoliopsida</taxon>
        <taxon>eudicotyledons</taxon>
        <taxon>Gunneridae</taxon>
        <taxon>Pentapetalae</taxon>
        <taxon>asterids</taxon>
        <taxon>lamiids</taxon>
        <taxon>Lamiales</taxon>
        <taxon>Gesneriaceae</taxon>
        <taxon>Didymocarpoideae</taxon>
        <taxon>Trichosporeae</taxon>
        <taxon>Loxocarpinae</taxon>
        <taxon>Dorcoceras</taxon>
    </lineage>
</organism>
<sequence>MTSSTESVVRSVSNSIDSVHESPEVVRHLPHQGKGGMLDKFEVVLSHPDERDNRPPPGFHTFYMNQAMAWGGEVIKRLTRAYRAANDTRQHFDETLRANGYSEEDHPAPFLSVRKALAELPDEDEEADEEEEEEDDADATPPSSPKPLFSELNLIHLPFFRHGNDLLEDFDYNDPRCNPLL</sequence>
<proteinExistence type="predicted"/>
<feature type="compositionally biased region" description="Acidic residues" evidence="1">
    <location>
        <begin position="121"/>
        <end position="138"/>
    </location>
</feature>
<reference evidence="2 3" key="1">
    <citation type="journal article" date="2015" name="Proc. Natl. Acad. Sci. U.S.A.">
        <title>The resurrection genome of Boea hygrometrica: A blueprint for survival of dehydration.</title>
        <authorList>
            <person name="Xiao L."/>
            <person name="Yang G."/>
            <person name="Zhang L."/>
            <person name="Yang X."/>
            <person name="Zhao S."/>
            <person name="Ji Z."/>
            <person name="Zhou Q."/>
            <person name="Hu M."/>
            <person name="Wang Y."/>
            <person name="Chen M."/>
            <person name="Xu Y."/>
            <person name="Jin H."/>
            <person name="Xiao X."/>
            <person name="Hu G."/>
            <person name="Bao F."/>
            <person name="Hu Y."/>
            <person name="Wan P."/>
            <person name="Li L."/>
            <person name="Deng X."/>
            <person name="Kuang T."/>
            <person name="Xiang C."/>
            <person name="Zhu J.K."/>
            <person name="Oliver M.J."/>
            <person name="He Y."/>
        </authorList>
    </citation>
    <scope>NUCLEOTIDE SEQUENCE [LARGE SCALE GENOMIC DNA]</scope>
    <source>
        <strain evidence="3">cv. XS01</strain>
    </source>
</reference>
<name>A0A2Z7DC39_9LAMI</name>
<dbReference type="AlphaFoldDB" id="A0A2Z7DC39"/>
<protein>
    <submittedName>
        <fullName evidence="2">Uncharacterized protein</fullName>
    </submittedName>
</protein>
<feature type="region of interest" description="Disordered" evidence="1">
    <location>
        <begin position="1"/>
        <end position="21"/>
    </location>
</feature>
<accession>A0A2Z7DC39</accession>
<feature type="compositionally biased region" description="Low complexity" evidence="1">
    <location>
        <begin position="1"/>
        <end position="15"/>
    </location>
</feature>
<keyword evidence="3" id="KW-1185">Reference proteome</keyword>
<feature type="region of interest" description="Disordered" evidence="1">
    <location>
        <begin position="121"/>
        <end position="149"/>
    </location>
</feature>
<dbReference type="EMBL" id="KQ988213">
    <property type="protein sequence ID" value="KZV56225.1"/>
    <property type="molecule type" value="Genomic_DNA"/>
</dbReference>
<evidence type="ECO:0000313" key="2">
    <source>
        <dbReference type="EMBL" id="KZV56225.1"/>
    </source>
</evidence>